<proteinExistence type="inferred from homology"/>
<evidence type="ECO:0000256" key="3">
    <source>
        <dbReference type="ARBA" id="ARBA00023134"/>
    </source>
</evidence>
<dbReference type="PROSITE" id="PS51420">
    <property type="entry name" value="RHO"/>
    <property type="match status" value="1"/>
</dbReference>
<dbReference type="InterPro" id="IPR050209">
    <property type="entry name" value="Rab_GTPases_membrane_traffic"/>
</dbReference>
<evidence type="ECO:0000256" key="4">
    <source>
        <dbReference type="ARBA" id="ARBA00023288"/>
    </source>
</evidence>
<dbReference type="PANTHER" id="PTHR47979">
    <property type="entry name" value="DRAB11-RELATED"/>
    <property type="match status" value="1"/>
</dbReference>
<comment type="caution">
    <text evidence="5">The sequence shown here is derived from an EMBL/GenBank/DDBJ whole genome shotgun (WGS) entry which is preliminary data.</text>
</comment>
<dbReference type="Pfam" id="PF00071">
    <property type="entry name" value="Ras"/>
    <property type="match status" value="1"/>
</dbReference>
<dbReference type="SMART" id="SM00176">
    <property type="entry name" value="RAN"/>
    <property type="match status" value="1"/>
</dbReference>
<dbReference type="InterPro" id="IPR027417">
    <property type="entry name" value="P-loop_NTPase"/>
</dbReference>
<evidence type="ECO:0000313" key="6">
    <source>
        <dbReference type="Proteomes" id="UP001149090"/>
    </source>
</evidence>
<dbReference type="PROSITE" id="PS51421">
    <property type="entry name" value="RAS"/>
    <property type="match status" value="1"/>
</dbReference>
<organism evidence="5 6">
    <name type="scientific">Anaeramoeba ignava</name>
    <name type="common">Anaerobic marine amoeba</name>
    <dbReference type="NCBI Taxonomy" id="1746090"/>
    <lineage>
        <taxon>Eukaryota</taxon>
        <taxon>Metamonada</taxon>
        <taxon>Anaeramoebidae</taxon>
        <taxon>Anaeramoeba</taxon>
    </lineage>
</organism>
<dbReference type="AlphaFoldDB" id="A0A9Q0LLV3"/>
<dbReference type="PRINTS" id="PR00449">
    <property type="entry name" value="RASTRNSFRMNG"/>
</dbReference>
<evidence type="ECO:0000313" key="5">
    <source>
        <dbReference type="EMBL" id="KAJ5073520.1"/>
    </source>
</evidence>
<dbReference type="GO" id="GO:0005525">
    <property type="term" value="F:GTP binding"/>
    <property type="evidence" value="ECO:0007669"/>
    <property type="project" value="UniProtKB-KW"/>
</dbReference>
<name>A0A9Q0LLV3_ANAIG</name>
<dbReference type="GO" id="GO:0003924">
    <property type="term" value="F:GTPase activity"/>
    <property type="evidence" value="ECO:0007669"/>
    <property type="project" value="InterPro"/>
</dbReference>
<dbReference type="SMART" id="SM00175">
    <property type="entry name" value="RAB"/>
    <property type="match status" value="1"/>
</dbReference>
<dbReference type="NCBIfam" id="TIGR00231">
    <property type="entry name" value="small_GTP"/>
    <property type="match status" value="1"/>
</dbReference>
<reference evidence="5" key="1">
    <citation type="submission" date="2022-10" db="EMBL/GenBank/DDBJ databases">
        <title>Novel sulphate-reducing endosymbionts in the free-living metamonad Anaeramoeba.</title>
        <authorList>
            <person name="Jerlstrom-Hultqvist J."/>
            <person name="Cepicka I."/>
            <person name="Gallot-Lavallee L."/>
            <person name="Salas-Leiva D."/>
            <person name="Curtis B.A."/>
            <person name="Zahonova K."/>
            <person name="Pipaliya S."/>
            <person name="Dacks J."/>
            <person name="Roger A.J."/>
        </authorList>
    </citation>
    <scope>NUCLEOTIDE SEQUENCE</scope>
    <source>
        <strain evidence="5">BMAN</strain>
    </source>
</reference>
<dbReference type="InterPro" id="IPR005225">
    <property type="entry name" value="Small_GTP-bd"/>
</dbReference>
<dbReference type="PROSITE" id="PS51419">
    <property type="entry name" value="RAB"/>
    <property type="match status" value="1"/>
</dbReference>
<evidence type="ECO:0000256" key="1">
    <source>
        <dbReference type="ARBA" id="ARBA00006270"/>
    </source>
</evidence>
<dbReference type="Gene3D" id="3.40.50.300">
    <property type="entry name" value="P-loop containing nucleotide triphosphate hydrolases"/>
    <property type="match status" value="1"/>
</dbReference>
<gene>
    <name evidence="5" type="ORF">M0811_08637</name>
</gene>
<dbReference type="OrthoDB" id="9989112at2759"/>
<dbReference type="CDD" id="cd00154">
    <property type="entry name" value="Rab"/>
    <property type="match status" value="1"/>
</dbReference>
<dbReference type="SMART" id="SM00174">
    <property type="entry name" value="RHO"/>
    <property type="match status" value="1"/>
</dbReference>
<keyword evidence="6" id="KW-1185">Reference proteome</keyword>
<keyword evidence="4" id="KW-0449">Lipoprotein</keyword>
<keyword evidence="3" id="KW-0342">GTP-binding</keyword>
<sequence>MSKETSFKFILVGSKGTGKSSLITRYTKGKFFSECPQTLGVEFVTKDIYIMKEKLTVQLWDTAGQERFRSMTRNYFRGSDAVFILFDTSRRDTFNEVSLWITDAKEYTNKNCVKVLVGNKIDIREREVSTEEAEKFAFSNEIRYMETSAKKGTNVEEAFYQTAKFLYQKSKDVMRKSSRNLLSKTQSAIIETTDNQPKKSGGCC</sequence>
<dbReference type="SUPFAM" id="SSF52540">
    <property type="entry name" value="P-loop containing nucleoside triphosphate hydrolases"/>
    <property type="match status" value="1"/>
</dbReference>
<comment type="similarity">
    <text evidence="1">Belongs to the small GTPase superfamily. Rab family.</text>
</comment>
<dbReference type="InterPro" id="IPR001806">
    <property type="entry name" value="Small_GTPase"/>
</dbReference>
<dbReference type="SMART" id="SM00173">
    <property type="entry name" value="RAS"/>
    <property type="match status" value="1"/>
</dbReference>
<protein>
    <submittedName>
        <fullName evidence="5">Ras and ef-hand domain-containing protein</fullName>
    </submittedName>
</protein>
<dbReference type="EMBL" id="JAPDFW010000074">
    <property type="protein sequence ID" value="KAJ5073520.1"/>
    <property type="molecule type" value="Genomic_DNA"/>
</dbReference>
<dbReference type="OMA" id="RYMETSA"/>
<keyword evidence="2" id="KW-0547">Nucleotide-binding</keyword>
<evidence type="ECO:0000256" key="2">
    <source>
        <dbReference type="ARBA" id="ARBA00022741"/>
    </source>
</evidence>
<dbReference type="Proteomes" id="UP001149090">
    <property type="component" value="Unassembled WGS sequence"/>
</dbReference>
<accession>A0A9Q0LLV3</accession>
<dbReference type="FunFam" id="3.40.50.300:FF:001129">
    <property type="entry name" value="ras-related protein Rab-44 isoform X2"/>
    <property type="match status" value="1"/>
</dbReference>